<name>A0A9Q0Z1G7_SALPP</name>
<dbReference type="Proteomes" id="UP001151532">
    <property type="component" value="Chromosome 10"/>
</dbReference>
<dbReference type="OrthoDB" id="10412736at2759"/>
<dbReference type="InterPro" id="IPR051504">
    <property type="entry name" value="Plant_metabolite_acyltrans"/>
</dbReference>
<proteinExistence type="predicted"/>
<dbReference type="PANTHER" id="PTHR31625">
    <property type="match status" value="1"/>
</dbReference>
<reference evidence="3" key="1">
    <citation type="submission" date="2022-11" db="EMBL/GenBank/DDBJ databases">
        <authorList>
            <person name="Hyden B.L."/>
            <person name="Feng K."/>
            <person name="Yates T."/>
            <person name="Jawdy S."/>
            <person name="Smart L.B."/>
            <person name="Muchero W."/>
        </authorList>
    </citation>
    <scope>NUCLEOTIDE SEQUENCE</scope>
    <source>
        <tissue evidence="3">Shoot tip</tissue>
    </source>
</reference>
<keyword evidence="1" id="KW-0808">Transferase</keyword>
<accession>A0A9Q0Z1G7</accession>
<comment type="caution">
    <text evidence="3">The sequence shown here is derived from an EMBL/GenBank/DDBJ whole genome shotgun (WGS) entry which is preliminary data.</text>
</comment>
<sequence>MGEEILHFNQIPSLPDDLIPSFDRPVIKDVAGLETTHLNYWLVMNEVVLKSNPRSLKVLPNIGGPEPSDLVRATFELSREDIKFLRKKVQSQFDRILKEDRNETKQLHLSTFVLTRAYTSASMMKARGGDGSKKVYFSVLRGFEEPITRPSNPKQLFWPDFGWEEPKKVDIASVA</sequence>
<evidence type="ECO:0000313" key="3">
    <source>
        <dbReference type="EMBL" id="KAJ6717852.1"/>
    </source>
</evidence>
<dbReference type="InterPro" id="IPR023213">
    <property type="entry name" value="CAT-like_dom_sf"/>
</dbReference>
<reference evidence="3" key="2">
    <citation type="journal article" date="2023" name="Int. J. Mol. Sci.">
        <title>De Novo Assembly and Annotation of 11 Diverse Shrub Willow (Salix) Genomes Reveals Novel Gene Organization in Sex-Linked Regions.</title>
        <authorList>
            <person name="Hyden B."/>
            <person name="Feng K."/>
            <person name="Yates T.B."/>
            <person name="Jawdy S."/>
            <person name="Cereghino C."/>
            <person name="Smart L.B."/>
            <person name="Muchero W."/>
        </authorList>
    </citation>
    <scope>NUCLEOTIDE SEQUENCE</scope>
    <source>
        <tissue evidence="3">Shoot tip</tissue>
    </source>
</reference>
<dbReference type="GO" id="GO:0016747">
    <property type="term" value="F:acyltransferase activity, transferring groups other than amino-acyl groups"/>
    <property type="evidence" value="ECO:0007669"/>
    <property type="project" value="UniProtKB-ARBA"/>
</dbReference>
<dbReference type="AlphaFoldDB" id="A0A9Q0Z1G7"/>
<protein>
    <submittedName>
        <fullName evidence="3">5-AROMATIC ACYLTRANSFERASE putative-RELATED</fullName>
    </submittedName>
</protein>
<dbReference type="EMBL" id="JAPFFK010000014">
    <property type="protein sequence ID" value="KAJ6717852.1"/>
    <property type="molecule type" value="Genomic_DNA"/>
</dbReference>
<evidence type="ECO:0000256" key="2">
    <source>
        <dbReference type="ARBA" id="ARBA00023315"/>
    </source>
</evidence>
<keyword evidence="2 3" id="KW-0012">Acyltransferase</keyword>
<evidence type="ECO:0000313" key="4">
    <source>
        <dbReference type="Proteomes" id="UP001151532"/>
    </source>
</evidence>
<keyword evidence="4" id="KW-1185">Reference proteome</keyword>
<evidence type="ECO:0000256" key="1">
    <source>
        <dbReference type="ARBA" id="ARBA00022679"/>
    </source>
</evidence>
<organism evidence="3 4">
    <name type="scientific">Salix purpurea</name>
    <name type="common">Purple osier willow</name>
    <dbReference type="NCBI Taxonomy" id="77065"/>
    <lineage>
        <taxon>Eukaryota</taxon>
        <taxon>Viridiplantae</taxon>
        <taxon>Streptophyta</taxon>
        <taxon>Embryophyta</taxon>
        <taxon>Tracheophyta</taxon>
        <taxon>Spermatophyta</taxon>
        <taxon>Magnoliopsida</taxon>
        <taxon>eudicotyledons</taxon>
        <taxon>Gunneridae</taxon>
        <taxon>Pentapetalae</taxon>
        <taxon>rosids</taxon>
        <taxon>fabids</taxon>
        <taxon>Malpighiales</taxon>
        <taxon>Salicaceae</taxon>
        <taxon>Saliceae</taxon>
        <taxon>Salix</taxon>
    </lineage>
</organism>
<dbReference type="Gene3D" id="3.30.559.10">
    <property type="entry name" value="Chloramphenicol acetyltransferase-like domain"/>
    <property type="match status" value="1"/>
</dbReference>
<gene>
    <name evidence="3" type="ORF">OIU79_005898</name>
</gene>